<comment type="caution">
    <text evidence="1">The sequence shown here is derived from an EMBL/GenBank/DDBJ whole genome shotgun (WGS) entry which is preliminary data.</text>
</comment>
<organism evidence="1">
    <name type="scientific">marine sediment metagenome</name>
    <dbReference type="NCBI Taxonomy" id="412755"/>
    <lineage>
        <taxon>unclassified sequences</taxon>
        <taxon>metagenomes</taxon>
        <taxon>ecological metagenomes</taxon>
    </lineage>
</organism>
<reference evidence="1" key="1">
    <citation type="journal article" date="2015" name="Nature">
        <title>Complex archaea that bridge the gap between prokaryotes and eukaryotes.</title>
        <authorList>
            <person name="Spang A."/>
            <person name="Saw J.H."/>
            <person name="Jorgensen S.L."/>
            <person name="Zaremba-Niedzwiedzka K."/>
            <person name="Martijn J."/>
            <person name="Lind A.E."/>
            <person name="van Eijk R."/>
            <person name="Schleper C."/>
            <person name="Guy L."/>
            <person name="Ettema T.J."/>
        </authorList>
    </citation>
    <scope>NUCLEOTIDE SEQUENCE</scope>
</reference>
<dbReference type="EMBL" id="LAZR01002541">
    <property type="protein sequence ID" value="KKN28696.1"/>
    <property type="molecule type" value="Genomic_DNA"/>
</dbReference>
<gene>
    <name evidence="1" type="ORF">LCGC14_0851540</name>
</gene>
<protein>
    <submittedName>
        <fullName evidence="1">Uncharacterized protein</fullName>
    </submittedName>
</protein>
<proteinExistence type="predicted"/>
<accession>A0A0F9RUT9</accession>
<sequence length="47" mass="5657">MSVMSLEELISIERVELYRTKERLRETYVVTTLLLSKLFKEILIKKI</sequence>
<name>A0A0F9RUT9_9ZZZZ</name>
<evidence type="ECO:0000313" key="1">
    <source>
        <dbReference type="EMBL" id="KKN28696.1"/>
    </source>
</evidence>
<dbReference type="AlphaFoldDB" id="A0A0F9RUT9"/>